<dbReference type="RefSeq" id="WP_068442041.1">
    <property type="nucleotide sequence ID" value="NZ_LXEW01000016.1"/>
</dbReference>
<evidence type="ECO:0000256" key="4">
    <source>
        <dbReference type="ARBA" id="ARBA00022519"/>
    </source>
</evidence>
<dbReference type="PANTHER" id="PTHR35334">
    <property type="entry name" value="SERINE TRANSPORTER"/>
    <property type="match status" value="1"/>
</dbReference>
<feature type="transmembrane region" description="Helical" evidence="11">
    <location>
        <begin position="360"/>
        <end position="380"/>
    </location>
</feature>
<feature type="transmembrane region" description="Helical" evidence="11">
    <location>
        <begin position="28"/>
        <end position="47"/>
    </location>
</feature>
<comment type="subcellular location">
    <subcellularLocation>
        <location evidence="1">Cell inner membrane</location>
        <topology evidence="1">Multi-pass membrane protein</topology>
    </subcellularLocation>
</comment>
<evidence type="ECO:0000313" key="13">
    <source>
        <dbReference type="Proteomes" id="UP000078224"/>
    </source>
</evidence>
<evidence type="ECO:0000256" key="11">
    <source>
        <dbReference type="SAM" id="Phobius"/>
    </source>
</evidence>
<name>A0A1B7JZP6_9GAMM</name>
<dbReference type="GO" id="GO:0015293">
    <property type="term" value="F:symporter activity"/>
    <property type="evidence" value="ECO:0007669"/>
    <property type="project" value="UniProtKB-KW"/>
</dbReference>
<keyword evidence="13" id="KW-1185">Reference proteome</keyword>
<feature type="transmembrane region" description="Helical" evidence="11">
    <location>
        <begin position="144"/>
        <end position="161"/>
    </location>
</feature>
<reference evidence="12 13" key="1">
    <citation type="submission" date="2016-04" db="EMBL/GenBank/DDBJ databases">
        <title>ATOL: Assembling a taxonomically balanced genome-scale reconstruction of the evolutionary history of the Enterobacteriaceae.</title>
        <authorList>
            <person name="Plunkett G.III."/>
            <person name="Neeno-Eckwall E.C."/>
            <person name="Glasner J.D."/>
            <person name="Perna N.T."/>
        </authorList>
    </citation>
    <scope>NUCLEOTIDE SEQUENCE [LARGE SCALE GENOMIC DNA]</scope>
    <source>
        <strain evidence="12 13">ATCC 35613</strain>
    </source>
</reference>
<dbReference type="PANTHER" id="PTHR35334:SF2">
    <property type="entry name" value="SERINE TRANSPORTER SDAC"/>
    <property type="match status" value="1"/>
</dbReference>
<feature type="transmembrane region" description="Helical" evidence="11">
    <location>
        <begin position="309"/>
        <end position="327"/>
    </location>
</feature>
<evidence type="ECO:0000256" key="9">
    <source>
        <dbReference type="ARBA" id="ARBA00023136"/>
    </source>
</evidence>
<evidence type="ECO:0000256" key="7">
    <source>
        <dbReference type="ARBA" id="ARBA00022970"/>
    </source>
</evidence>
<sequence>MDTTKVGSIDTTASQTGDSRTWRKTDTVWMLGLYGTAIGAGVLFLPINAGMSGLLPVLLMLVLAFPMTFFAHRGLTRFVLSGSKKGGDITEVVEEHFGRTAGNWITLLYFFAIYPILLVYGVSITNNVNKFLTELLGVAAPPRWLLALLLVGGIMAIVSFGEKYIVKVMSVLVFPFIAVLVAFSLYMIPYWSADVLSTLSLASVAETAKNTGGQSIWITIWLTIPVMVFAFNHSPIISAFSVAKREEYGDAAEPKCSRILASAHILMVLTVMFFVISCVFTLSSADLAQAKAQNISILDYLSGYFDQPFIKFAAAIIAFIAIIKSFLGHYLGAREGFNGLVERAYRAKGKTIDVRKLNRGTAIFMLVTTWIVATLNPGVLDIIESLGGPIIAILLFLMPMYAINKVPAMRKYADKISNVFIVIMGLVAISAAIYKLFF</sequence>
<keyword evidence="7" id="KW-0029">Amino-acid transport</keyword>
<dbReference type="Proteomes" id="UP000078224">
    <property type="component" value="Unassembled WGS sequence"/>
</dbReference>
<feature type="transmembrane region" description="Helical" evidence="11">
    <location>
        <begin position="104"/>
        <end position="124"/>
    </location>
</feature>
<feature type="transmembrane region" description="Helical" evidence="11">
    <location>
        <begin position="168"/>
        <end position="191"/>
    </location>
</feature>
<evidence type="ECO:0000313" key="12">
    <source>
        <dbReference type="EMBL" id="OAT53335.1"/>
    </source>
</evidence>
<keyword evidence="8 11" id="KW-1133">Transmembrane helix</keyword>
<feature type="transmembrane region" description="Helical" evidence="11">
    <location>
        <begin position="216"/>
        <end position="238"/>
    </location>
</feature>
<evidence type="ECO:0000256" key="6">
    <source>
        <dbReference type="ARBA" id="ARBA00022847"/>
    </source>
</evidence>
<proteinExistence type="predicted"/>
<accession>A0A1B7JZP6</accession>
<feature type="transmembrane region" description="Helical" evidence="11">
    <location>
        <begin position="386"/>
        <end position="404"/>
    </location>
</feature>
<dbReference type="PATRIC" id="fig|1354272.4.peg.1046"/>
<dbReference type="NCBIfam" id="TIGR00814">
    <property type="entry name" value="stp"/>
    <property type="match status" value="1"/>
</dbReference>
<keyword evidence="5 11" id="KW-0812">Transmembrane</keyword>
<dbReference type="GO" id="GO:0005886">
    <property type="term" value="C:plasma membrane"/>
    <property type="evidence" value="ECO:0007669"/>
    <property type="project" value="UniProtKB-SubCell"/>
</dbReference>
<dbReference type="InterPro" id="IPR004694">
    <property type="entry name" value="Hydroxy_aa_transpt"/>
</dbReference>
<evidence type="ECO:0000256" key="8">
    <source>
        <dbReference type="ARBA" id="ARBA00022989"/>
    </source>
</evidence>
<feature type="transmembrane region" description="Helical" evidence="11">
    <location>
        <begin position="53"/>
        <end position="75"/>
    </location>
</feature>
<keyword evidence="6" id="KW-0769">Symport</keyword>
<dbReference type="AlphaFoldDB" id="A0A1B7JZP6"/>
<dbReference type="Gene3D" id="1.20.1740.10">
    <property type="entry name" value="Amino acid/polyamine transporter I"/>
    <property type="match status" value="1"/>
</dbReference>
<keyword evidence="4" id="KW-0997">Cell inner membrane</keyword>
<dbReference type="Pfam" id="PF03222">
    <property type="entry name" value="Trp_Tyr_perm"/>
    <property type="match status" value="1"/>
</dbReference>
<keyword evidence="2" id="KW-0813">Transport</keyword>
<dbReference type="GO" id="GO:0015171">
    <property type="term" value="F:amino acid transmembrane transporter activity"/>
    <property type="evidence" value="ECO:0007669"/>
    <property type="project" value="InterPro"/>
</dbReference>
<feature type="transmembrane region" description="Helical" evidence="11">
    <location>
        <begin position="259"/>
        <end position="282"/>
    </location>
</feature>
<keyword evidence="9 11" id="KW-0472">Membrane</keyword>
<gene>
    <name evidence="12" type="ORF">M998_1023</name>
</gene>
<evidence type="ECO:0000256" key="1">
    <source>
        <dbReference type="ARBA" id="ARBA00004429"/>
    </source>
</evidence>
<evidence type="ECO:0000256" key="2">
    <source>
        <dbReference type="ARBA" id="ARBA00022448"/>
    </source>
</evidence>
<evidence type="ECO:0000256" key="5">
    <source>
        <dbReference type="ARBA" id="ARBA00022692"/>
    </source>
</evidence>
<dbReference type="OrthoDB" id="1627372at2"/>
<organism evidence="12 13">
    <name type="scientific">Providencia heimbachae ATCC 35613</name>
    <dbReference type="NCBI Taxonomy" id="1354272"/>
    <lineage>
        <taxon>Bacteria</taxon>
        <taxon>Pseudomonadati</taxon>
        <taxon>Pseudomonadota</taxon>
        <taxon>Gammaproteobacteria</taxon>
        <taxon>Enterobacterales</taxon>
        <taxon>Morganellaceae</taxon>
        <taxon>Providencia</taxon>
    </lineage>
</organism>
<evidence type="ECO:0000256" key="3">
    <source>
        <dbReference type="ARBA" id="ARBA00022475"/>
    </source>
</evidence>
<keyword evidence="3" id="KW-1003">Cell membrane</keyword>
<evidence type="ECO:0000256" key="10">
    <source>
        <dbReference type="ARBA" id="ARBA00047996"/>
    </source>
</evidence>
<comment type="catalytic activity">
    <reaction evidence="10">
        <text>L-serine(in) + H(+)(in) = L-serine(out) + H(+)(out)</text>
        <dbReference type="Rhea" id="RHEA:28887"/>
        <dbReference type="ChEBI" id="CHEBI:15378"/>
        <dbReference type="ChEBI" id="CHEBI:33384"/>
    </reaction>
    <physiologicalReaction direction="right-to-left" evidence="10">
        <dbReference type="Rhea" id="RHEA:28889"/>
    </physiologicalReaction>
</comment>
<comment type="caution">
    <text evidence="12">The sequence shown here is derived from an EMBL/GenBank/DDBJ whole genome shotgun (WGS) entry which is preliminary data.</text>
</comment>
<dbReference type="InterPro" id="IPR018227">
    <property type="entry name" value="Amino_acid_transport_2"/>
</dbReference>
<protein>
    <submittedName>
        <fullName evidence="12">Serine transporter</fullName>
    </submittedName>
</protein>
<feature type="transmembrane region" description="Helical" evidence="11">
    <location>
        <begin position="416"/>
        <end position="437"/>
    </location>
</feature>
<dbReference type="EMBL" id="LXEW01000016">
    <property type="protein sequence ID" value="OAT53335.1"/>
    <property type="molecule type" value="Genomic_DNA"/>
</dbReference>